<dbReference type="EMBL" id="OZ021744">
    <property type="protein sequence ID" value="CAK9311131.1"/>
    <property type="molecule type" value="Genomic_DNA"/>
</dbReference>
<sequence length="200" mass="23011">MVPHHHFLLPPSQIQHGYIELENLHPIYSLVRSRPSILDLEDETLPSYQSASSSHDGKRSNNNQQERKREQERERVLCCACHKPLTIIGVQSPTLCYICNKLPSTYFCGPCSNGWINFFDKRCSELPKEIHYPYHPHPLTMRIRKNSNCCVCGKSCGDFNYGCDNGCNFIVDIKCLLKEKKKFDGPITSVRKFMGLVYDL</sequence>
<keyword evidence="5" id="KW-1185">Reference proteome</keyword>
<organism evidence="4 5">
    <name type="scientific">Citrullus colocynthis</name>
    <name type="common">colocynth</name>
    <dbReference type="NCBI Taxonomy" id="252529"/>
    <lineage>
        <taxon>Eukaryota</taxon>
        <taxon>Viridiplantae</taxon>
        <taxon>Streptophyta</taxon>
        <taxon>Embryophyta</taxon>
        <taxon>Tracheophyta</taxon>
        <taxon>Spermatophyta</taxon>
        <taxon>Magnoliopsida</taxon>
        <taxon>eudicotyledons</taxon>
        <taxon>Gunneridae</taxon>
        <taxon>Pentapetalae</taxon>
        <taxon>rosids</taxon>
        <taxon>fabids</taxon>
        <taxon>Cucurbitales</taxon>
        <taxon>Cucurbitaceae</taxon>
        <taxon>Benincaseae</taxon>
        <taxon>Citrullus</taxon>
    </lineage>
</organism>
<feature type="domain" description="DC1" evidence="3">
    <location>
        <begin position="133"/>
        <end position="175"/>
    </location>
</feature>
<evidence type="ECO:0000256" key="2">
    <source>
        <dbReference type="SAM" id="MobiDB-lite"/>
    </source>
</evidence>
<evidence type="ECO:0000313" key="5">
    <source>
        <dbReference type="Proteomes" id="UP001642487"/>
    </source>
</evidence>
<proteinExistence type="predicted"/>
<name>A0ABP0XSI2_9ROSI</name>
<dbReference type="Pfam" id="PF03107">
    <property type="entry name" value="C1_2"/>
    <property type="match status" value="1"/>
</dbReference>
<dbReference type="InterPro" id="IPR046349">
    <property type="entry name" value="C1-like_sf"/>
</dbReference>
<evidence type="ECO:0000256" key="1">
    <source>
        <dbReference type="ARBA" id="ARBA00022737"/>
    </source>
</evidence>
<gene>
    <name evidence="4" type="ORF">CITCOLO1_LOCUS2781</name>
</gene>
<feature type="compositionally biased region" description="Basic and acidic residues" evidence="2">
    <location>
        <begin position="55"/>
        <end position="69"/>
    </location>
</feature>
<accession>A0ABP0XSI2</accession>
<feature type="region of interest" description="Disordered" evidence="2">
    <location>
        <begin position="47"/>
        <end position="69"/>
    </location>
</feature>
<dbReference type="Proteomes" id="UP001642487">
    <property type="component" value="Chromosome 10"/>
</dbReference>
<protein>
    <recommendedName>
        <fullName evidence="3">DC1 domain-containing protein</fullName>
    </recommendedName>
</protein>
<reference evidence="4 5" key="1">
    <citation type="submission" date="2024-03" db="EMBL/GenBank/DDBJ databases">
        <authorList>
            <person name="Gkanogiannis A."/>
            <person name="Becerra Lopez-Lavalle L."/>
        </authorList>
    </citation>
    <scope>NUCLEOTIDE SEQUENCE [LARGE SCALE GENOMIC DNA]</scope>
</reference>
<evidence type="ECO:0000313" key="4">
    <source>
        <dbReference type="EMBL" id="CAK9311131.1"/>
    </source>
</evidence>
<evidence type="ECO:0000259" key="3">
    <source>
        <dbReference type="Pfam" id="PF03107"/>
    </source>
</evidence>
<keyword evidence="1" id="KW-0677">Repeat</keyword>
<dbReference type="SUPFAM" id="SSF57889">
    <property type="entry name" value="Cysteine-rich domain"/>
    <property type="match status" value="1"/>
</dbReference>
<dbReference type="InterPro" id="IPR004146">
    <property type="entry name" value="DC1"/>
</dbReference>